<accession>A0A510KDD0</accession>
<gene>
    <name evidence="3" type="ORF">JMUB3933_1414</name>
</gene>
<dbReference type="InterPro" id="IPR036709">
    <property type="entry name" value="Autotransporte_beta_dom_sf"/>
</dbReference>
<feature type="domain" description="Autotransporter" evidence="2">
    <location>
        <begin position="2054"/>
        <end position="2349"/>
    </location>
</feature>
<dbReference type="SMART" id="SM00869">
    <property type="entry name" value="Autotransporter"/>
    <property type="match status" value="1"/>
</dbReference>
<dbReference type="SUPFAM" id="SSF103515">
    <property type="entry name" value="Autotransporter"/>
    <property type="match status" value="1"/>
</dbReference>
<dbReference type="PROSITE" id="PS51208">
    <property type="entry name" value="AUTOTRANSPORTER"/>
    <property type="match status" value="1"/>
</dbReference>
<sequence>MTKNLSRIKKDLKSFAKRVKDFKYTDKVLVMFLLTGTIGIENNLFSAQTTDTAIENQIKQINTSVHNFEQNLKKTKDKNNKSIKQSNLELIQLMEQGDHVIKSTWSNWQYATGEYYNSWNGTYKGKGDKTKVPVNYKREPNSRFANYTGGQYNKTVLNRVIEPISAIPIDAAVRPKNIQKNALNINLPIIEAPTVPTLSINLPAPVKIIQPEITSPSKTINIVSPNANPYSDFRGGWLQSLGAYGYIHNTDIPQIRKNNDLLPYKFALVGDNLNISGGKFYSGVDENGNYTGTSKYFGATQNNLDSFYEIPELATPRNDMSQIRHQTIVNLYNGKWTNGKKHTITGGKYYVAGRKGYTETPYGTPYDGATAEGTAVFHVVSDVDFIGQPNDPIEINLYGKAAFINNEAFRGGKTTMQNVKINIHKDNNTVFNIIGAGAVYTAAFRDVLTGWRGIQYTTKFLGSADINVDTKTNTIYAINHYSPGTQIENTGDIVFNGASNIGFSFLTYVPDKSKYIGETVPNWSVIGEATLDDYKPFVKTDSNHPIKMYGDENVGIFFNKRVGNVNGRVNVGIHQGTFKLYMNIGEPLDSTNPTATFTQTTAGQLTSNKLYTPNTVDGNVGVYAISGQRKGIDIVGTNPENLVPTSFNPPYVVVNGKTTTGIYSKDPIHDLYMDEFAIKFGRNAKNGFMFLAKNGTVIDIRDGSPAPGGTGLGQTEFSDGMDGVNTPQALTGKETVVVYSEGKWEKAKTLLTGSGLEGQPTEIKVNQKLNMVSDKGIAFLAKDGGKITVNKNAKAYGYSSVLGYADKGIVQINAAITAKDDIASPDTNRADEKFTNIGAYATNGGTVTVTSKASINGIGGLANNKNSIVNLNATDNNIESGPQTALAALNKGTVNFGGGTIKIADNSDITTRETHKNATPFFANTGSQIKINGHTDINMHNGVLVTGEDSDYASGISAGVKYQGLGQVDVNIYGDQKVTLGSFAGKNLTWNSSTDGTDPTSAFYAALPGIPKFNSINLISGATYKMILTSKISGNDGVLNITAPTVQIDNPTDQYNNLRMADEMVKISSGTTIQGNIGSGSLVTQEKSQGLSMGSMEGETINSRSGFENEGTINLIGGTSTSGIAGMSTSFGTIKNGTTSSTTASLTIDSGAGLYGTNGSKLVNYGTINVTSTNDSNVGIAALGTDTGVKQIYGTDILNTNAKTIEIKNHGAINLNPSSNKSIAIYANNNTRTARSNVTIVNDHNLKVGNEGIGIALLSTAPMVPLSPSKATAVNHGAASNQGGTITVTTNGIDSDIITGKNGKGIYAEDSDITLTGGDYVIETKDKGIGIFAAGDTNVTGTLEYKYNGSVTESGMGIVYDQKNSDGTDNINVTNTANIKLNNGTNTKAGLIGIYTTADSKTLTNKGNITGTSTALEFGIISSGADVVNDTGYSITLGNAMNQTDANVGIYAKAKNTISNKGTITVGNNALGVYGYNVSNENGGLIQIGDNGTAIYTHDTKTSVNLNSGSTITVGNNQAVGVYSVGTNQDINANIGSIVNVGNNSFGFVDTGSGNIITSKTNNITIGNDVVYVYQNDKTGKIFNYTSVASTDSNNYALYGNGTMENYGTVDFSNGIGNVAIYSTGGTAINFGTVKIGASDTANKKFGIGMATGYYDEATDTVSNEGTVINRGTIEVSEPDSMGMYAVGKNSKAINYGNINLSSSKTVGMYLDRGAVGENWGTIQTTASGLRSVKGIYLANGSYIKNYGTINIAASDLKSAGIWTDKAENVEENAEGVNSVTGVNQKGTSTPTMKVATADDMKEVGGVTVKVPPRTPSATVTDVKGNIIPIVSINTATLSTAVQPAITVTSPSGITTLDLDALGFRNFGSTSEATSFGMYIDTSGIRHTNPIQGLNNLAGLEDINLYFGSEASRYTTAKAIEVGSNIIAPYNDALAPIVTAGTTLNVTSANLTWMAQPTKNAVTGLLDKVYLVKVPYMTFAKKEDVQTHNFLAGLEERYGVESLGTREKLLFDKLNGITNGEGNIFAQAVDEMKGHQYANIQQRTNATGNALDKEFNHLRNAWRNPTKQNNKIKAFGLRDEYNTNTAGIIDYTSNAYGVAYVHEDEKIKMGNSRGWYTGAVTNRFKFKDIGKSKENQTILKAGVFKTMSPKKDYNGALQWTVSGDIFAGINNMKRKFWVVNDVFEAKSDYHSYGAALKNELGYDIRISEETHLRPYGTLKMEYGRFNSIKEDSGQIRLEVKGNDYFSVKPEAGIEFKYIQPLAVKTNLSVGLTAAYENEIGKLQKGNQARVRYTTADWYNLEKEKEDKRGNGKFDLNIGIDNTRFGVTVNAGYDTKGNNIRGGIGFRAIY</sequence>
<dbReference type="Pfam" id="PF03797">
    <property type="entry name" value="Autotransporter"/>
    <property type="match status" value="1"/>
</dbReference>
<feature type="coiled-coil region" evidence="1">
    <location>
        <begin position="58"/>
        <end position="85"/>
    </location>
</feature>
<dbReference type="InterPro" id="IPR053787">
    <property type="entry name" value="Autotransptr-assoc_N"/>
</dbReference>
<protein>
    <submittedName>
        <fullName evidence="3">Autotransporter beta-domain protein</fullName>
    </submittedName>
</protein>
<organism evidence="3 4">
    <name type="scientific">Leptotrichia wadei</name>
    <dbReference type="NCBI Taxonomy" id="157687"/>
    <lineage>
        <taxon>Bacteria</taxon>
        <taxon>Fusobacteriati</taxon>
        <taxon>Fusobacteriota</taxon>
        <taxon>Fusobacteriia</taxon>
        <taxon>Fusobacteriales</taxon>
        <taxon>Leptotrichiaceae</taxon>
        <taxon>Leptotrichia</taxon>
    </lineage>
</organism>
<evidence type="ECO:0000256" key="1">
    <source>
        <dbReference type="SAM" id="Coils"/>
    </source>
</evidence>
<proteinExistence type="predicted"/>
<dbReference type="InterPro" id="IPR005546">
    <property type="entry name" value="Autotransporte_beta"/>
</dbReference>
<dbReference type="NCBIfam" id="NF033175">
    <property type="entry name" value="fuso_auto_Nterm"/>
    <property type="match status" value="1"/>
</dbReference>
<dbReference type="EMBL" id="AP019834">
    <property type="protein sequence ID" value="BBM47913.1"/>
    <property type="molecule type" value="Genomic_DNA"/>
</dbReference>
<keyword evidence="1" id="KW-0175">Coiled coil</keyword>
<dbReference type="Proteomes" id="UP000321397">
    <property type="component" value="Chromosome"/>
</dbReference>
<evidence type="ECO:0000313" key="3">
    <source>
        <dbReference type="EMBL" id="BBM47913.1"/>
    </source>
</evidence>
<evidence type="ECO:0000313" key="4">
    <source>
        <dbReference type="Proteomes" id="UP000321397"/>
    </source>
</evidence>
<evidence type="ECO:0000259" key="2">
    <source>
        <dbReference type="PROSITE" id="PS51208"/>
    </source>
</evidence>
<dbReference type="RefSeq" id="WP_146961161.1">
    <property type="nucleotide sequence ID" value="NZ_AP019834.1"/>
</dbReference>
<reference evidence="3 4" key="1">
    <citation type="submission" date="2019-07" db="EMBL/GenBank/DDBJ databases">
        <title>Complete Genome Sequence of Leptotrichia wadei Strain JMUB3933.</title>
        <authorList>
            <person name="Watanabe S."/>
            <person name="Cui L."/>
        </authorList>
    </citation>
    <scope>NUCLEOTIDE SEQUENCE [LARGE SCALE GENOMIC DNA]</scope>
    <source>
        <strain evidence="3 4">JMUB3933</strain>
    </source>
</reference>
<name>A0A510KDD0_9FUSO</name>